<feature type="domain" description="Peptidase M13 N-terminal" evidence="3">
    <location>
        <begin position="91"/>
        <end position="478"/>
    </location>
</feature>
<dbReference type="InterPro" id="IPR036188">
    <property type="entry name" value="FAD/NAD-bd_sf"/>
</dbReference>
<name>A0A815CPF0_9BILA</name>
<dbReference type="Gene3D" id="3.30.410.40">
    <property type="match status" value="1"/>
</dbReference>
<dbReference type="Gene3D" id="3.40.390.10">
    <property type="entry name" value="Collagenase (Catalytic Domain)"/>
    <property type="match status" value="1"/>
</dbReference>
<dbReference type="AlphaFoldDB" id="A0A815CPF0"/>
<feature type="transmembrane region" description="Helical" evidence="1">
    <location>
        <begin position="24"/>
        <end position="49"/>
    </location>
</feature>
<dbReference type="InterPro" id="IPR007867">
    <property type="entry name" value="GMC_OxRtase_C"/>
</dbReference>
<organism evidence="4 5">
    <name type="scientific">Adineta steineri</name>
    <dbReference type="NCBI Taxonomy" id="433720"/>
    <lineage>
        <taxon>Eukaryota</taxon>
        <taxon>Metazoa</taxon>
        <taxon>Spiralia</taxon>
        <taxon>Gnathifera</taxon>
        <taxon>Rotifera</taxon>
        <taxon>Eurotatoria</taxon>
        <taxon>Bdelloidea</taxon>
        <taxon>Adinetida</taxon>
        <taxon>Adinetidae</taxon>
        <taxon>Adineta</taxon>
    </lineage>
</organism>
<dbReference type="Pfam" id="PF05199">
    <property type="entry name" value="GMC_oxred_C"/>
    <property type="match status" value="1"/>
</dbReference>
<dbReference type="Gene3D" id="3.50.50.60">
    <property type="entry name" value="FAD/NAD(P)-binding domain"/>
    <property type="match status" value="1"/>
</dbReference>
<keyword evidence="1" id="KW-0472">Membrane</keyword>
<dbReference type="GO" id="GO:0016614">
    <property type="term" value="F:oxidoreductase activity, acting on CH-OH group of donors"/>
    <property type="evidence" value="ECO:0007669"/>
    <property type="project" value="InterPro"/>
</dbReference>
<dbReference type="CDD" id="cd08662">
    <property type="entry name" value="M13"/>
    <property type="match status" value="1"/>
</dbReference>
<protein>
    <submittedName>
        <fullName evidence="4">Uncharacterized protein</fullName>
    </submittedName>
</protein>
<comment type="caution">
    <text evidence="4">The sequence shown here is derived from an EMBL/GenBank/DDBJ whole genome shotgun (WGS) entry which is preliminary data.</text>
</comment>
<dbReference type="GO" id="GO:0004222">
    <property type="term" value="F:metalloendopeptidase activity"/>
    <property type="evidence" value="ECO:0007669"/>
    <property type="project" value="InterPro"/>
</dbReference>
<evidence type="ECO:0000259" key="2">
    <source>
        <dbReference type="Pfam" id="PF05199"/>
    </source>
</evidence>
<feature type="domain" description="Glucose-methanol-choline oxidoreductase C-terminal" evidence="2">
    <location>
        <begin position="900"/>
        <end position="962"/>
    </location>
</feature>
<dbReference type="PANTHER" id="PTHR11733:SF133">
    <property type="entry name" value="PHOSPHATE-REGULATING NEUTRAL ENDOPEPTIDASE PHEX"/>
    <property type="match status" value="1"/>
</dbReference>
<evidence type="ECO:0000313" key="5">
    <source>
        <dbReference type="Proteomes" id="UP000663845"/>
    </source>
</evidence>
<evidence type="ECO:0000313" key="4">
    <source>
        <dbReference type="EMBL" id="CAF1290410.1"/>
    </source>
</evidence>
<proteinExistence type="predicted"/>
<gene>
    <name evidence="4" type="ORF">JYZ213_LOCUS31740</name>
</gene>
<dbReference type="PROSITE" id="PS51885">
    <property type="entry name" value="NEPRILYSIN"/>
    <property type="match status" value="1"/>
</dbReference>
<dbReference type="InterPro" id="IPR000718">
    <property type="entry name" value="Peptidase_M13"/>
</dbReference>
<keyword evidence="1" id="KW-1133">Transmembrane helix</keyword>
<dbReference type="InterPro" id="IPR024079">
    <property type="entry name" value="MetalloPept_cat_dom_sf"/>
</dbReference>
<dbReference type="InterPro" id="IPR042089">
    <property type="entry name" value="Peptidase_M13_dom_2"/>
</dbReference>
<reference evidence="4" key="1">
    <citation type="submission" date="2021-02" db="EMBL/GenBank/DDBJ databases">
        <authorList>
            <person name="Nowell W R."/>
        </authorList>
    </citation>
    <scope>NUCLEOTIDE SEQUENCE</scope>
</reference>
<dbReference type="Pfam" id="PF05649">
    <property type="entry name" value="Peptidase_M13_N"/>
    <property type="match status" value="1"/>
</dbReference>
<sequence>MANTIVNSIEDFDNSRQKLFKLKWFVVSLGIITSLFVIATIVLAILFGIERNKTKPDSLFVVNNTDEICSSSYCIKAANTFLESIDETVDPCENFYQFTCGTWIKNTRIPEDSSDRNRFETLQTEVTYDVIDILSTSSSINDTISIINARKLYASCIDEETIEKNDVNEILSLIDREFGGWPILQESIWNESKFDLIDLLVTLSQYNSFPLFNVLTDIDEKNSSIYCIYMGQGSLGLFDRSYYINESEITRSYRQFIKGIVTAFTNNTSINDTDVNEIFEFEKAIAENFLNTAEQHEGLFNRTTFGNLSTLMNTSFDFTDYLQRAYLLGNVTLNDTDIINIRELKVLRNISMIIKQNSSRIIQNYLIWRFIMNQISHMPKRFRVIQQQFYRIFIGTAIEKPRPIKCANYVNSNMGMVVSRLYIMKKFDKYSRQESMDMIKNIRDEFVKMINQSDWMDPSSKTVAIEKVQLVQQRVGYPDGLDSDNITNLEQNYASYIFNSSYMQNILTMLQINAQNNFYKLPELQFTPWDISPETRENEYVHKVCGQIPFLGGRSTHWSGWSPTPSTKELAGWPEDLKVPLQKTYFGLAQKFLGVIEANEINAFENGNYLYGTFQSGLKSRLDSADTIESVDDILHAPLAMGNDRSIKFSTVETLLSMKNVTVLYECTAEEILHDGKKATALRTSQGTIEIPNNTKLILAMSTLPATTLVLNSFKTTEFPQLSNVGKRLTAHFVSSVIARVPRQNLSLPDNAPDVELGAVYIPGINDGAQYHLQLSGVAYTQCNDTNNIHDICKKYTANSVPNECIDRSRDDVVVSCSTLGELDYKNKSNQFNLANNNQSLTTNGELTFHLNDQDNRLWDLMDSVTFEVMNKLSCSANSDDLEYWHENDKTWKKDTPPSDQIRNKNLVHDASTMWIGDNEDTEAPVGLDYRLKGVNNVYLTGGALWPTGGSWNPVLTIVAMAMHLADTM</sequence>
<accession>A0A815CPF0</accession>
<dbReference type="SUPFAM" id="SSF51905">
    <property type="entry name" value="FAD/NAD(P)-binding domain"/>
    <property type="match status" value="1"/>
</dbReference>
<evidence type="ECO:0000256" key="1">
    <source>
        <dbReference type="SAM" id="Phobius"/>
    </source>
</evidence>
<keyword evidence="1" id="KW-0812">Transmembrane</keyword>
<evidence type="ECO:0000259" key="3">
    <source>
        <dbReference type="Pfam" id="PF05649"/>
    </source>
</evidence>
<dbReference type="Proteomes" id="UP000663845">
    <property type="component" value="Unassembled WGS sequence"/>
</dbReference>
<dbReference type="GO" id="GO:0016485">
    <property type="term" value="P:protein processing"/>
    <property type="evidence" value="ECO:0007669"/>
    <property type="project" value="TreeGrafter"/>
</dbReference>
<dbReference type="SUPFAM" id="SSF55486">
    <property type="entry name" value="Metalloproteases ('zincins'), catalytic domain"/>
    <property type="match status" value="1"/>
</dbReference>
<dbReference type="Gene3D" id="1.10.1380.10">
    <property type="entry name" value="Neutral endopeptidase , domain2"/>
    <property type="match status" value="1"/>
</dbReference>
<dbReference type="EMBL" id="CAJNOG010000545">
    <property type="protein sequence ID" value="CAF1290410.1"/>
    <property type="molecule type" value="Genomic_DNA"/>
</dbReference>
<dbReference type="InterPro" id="IPR008753">
    <property type="entry name" value="Peptidase_M13_N"/>
</dbReference>
<dbReference type="GO" id="GO:0005886">
    <property type="term" value="C:plasma membrane"/>
    <property type="evidence" value="ECO:0007669"/>
    <property type="project" value="TreeGrafter"/>
</dbReference>
<dbReference type="PANTHER" id="PTHR11733">
    <property type="entry name" value="ZINC METALLOPROTEASE FAMILY M13 NEPRILYSIN-RELATED"/>
    <property type="match status" value="1"/>
</dbReference>